<accession>A0A5K1APH5</accession>
<name>A0A5K1APH5_9MAGN</name>
<dbReference type="InterPro" id="IPR012676">
    <property type="entry name" value="TGS-like"/>
</dbReference>
<sequence>MRSEGKDYVVKEGDVMLFRFNV</sequence>
<dbReference type="AlphaFoldDB" id="A0A5K1APH5"/>
<dbReference type="Pfam" id="PF06071">
    <property type="entry name" value="YchF-GTPase_C"/>
    <property type="match status" value="1"/>
</dbReference>
<dbReference type="EMBL" id="LR721780">
    <property type="protein sequence ID" value="VVW03953.1"/>
    <property type="molecule type" value="Genomic_DNA"/>
</dbReference>
<feature type="domain" description="YchF C-terminal" evidence="1">
    <location>
        <begin position="1"/>
        <end position="21"/>
    </location>
</feature>
<gene>
    <name evidence="2" type="ORF">NYM_LOCUS13524</name>
</gene>
<dbReference type="Gene3D" id="3.10.20.30">
    <property type="match status" value="1"/>
</dbReference>
<dbReference type="InterPro" id="IPR013029">
    <property type="entry name" value="YchF_C"/>
</dbReference>
<organism evidence="2">
    <name type="scientific">Nymphaea colorata</name>
    <name type="common">pocket water lily</name>
    <dbReference type="NCBI Taxonomy" id="210225"/>
    <lineage>
        <taxon>Eukaryota</taxon>
        <taxon>Viridiplantae</taxon>
        <taxon>Streptophyta</taxon>
        <taxon>Embryophyta</taxon>
        <taxon>Tracheophyta</taxon>
        <taxon>Spermatophyta</taxon>
        <taxon>Magnoliopsida</taxon>
        <taxon>Nymphaeales</taxon>
        <taxon>Nymphaeaceae</taxon>
        <taxon>Nymphaea</taxon>
    </lineage>
</organism>
<dbReference type="SUPFAM" id="SSF81271">
    <property type="entry name" value="TGS-like"/>
    <property type="match status" value="1"/>
</dbReference>
<proteinExistence type="predicted"/>
<evidence type="ECO:0000313" key="2">
    <source>
        <dbReference type="EMBL" id="VVW03953.1"/>
    </source>
</evidence>
<dbReference type="InterPro" id="IPR012675">
    <property type="entry name" value="Beta-grasp_dom_sf"/>
</dbReference>
<reference evidence="2" key="1">
    <citation type="submission" date="2019-09" db="EMBL/GenBank/DDBJ databases">
        <authorList>
            <person name="Zhang L."/>
        </authorList>
    </citation>
    <scope>NUCLEOTIDE SEQUENCE</scope>
</reference>
<protein>
    <recommendedName>
        <fullName evidence="1">YchF C-terminal domain-containing protein</fullName>
    </recommendedName>
</protein>
<evidence type="ECO:0000259" key="1">
    <source>
        <dbReference type="Pfam" id="PF06071"/>
    </source>
</evidence>